<evidence type="ECO:0008006" key="4">
    <source>
        <dbReference type="Google" id="ProtNLM"/>
    </source>
</evidence>
<proteinExistence type="predicted"/>
<feature type="transmembrane region" description="Helical" evidence="1">
    <location>
        <begin position="88"/>
        <end position="107"/>
    </location>
</feature>
<keyword evidence="1" id="KW-0812">Transmembrane</keyword>
<gene>
    <name evidence="2" type="ORF">CSC94_23005</name>
</gene>
<dbReference type="EMBL" id="PDVP01000026">
    <property type="protein sequence ID" value="PHP64699.1"/>
    <property type="molecule type" value="Genomic_DNA"/>
</dbReference>
<organism evidence="2 3">
    <name type="scientific">Zhengella mangrovi</name>
    <dbReference type="NCBI Taxonomy" id="1982044"/>
    <lineage>
        <taxon>Bacteria</taxon>
        <taxon>Pseudomonadati</taxon>
        <taxon>Pseudomonadota</taxon>
        <taxon>Alphaproteobacteria</taxon>
        <taxon>Hyphomicrobiales</taxon>
        <taxon>Notoacmeibacteraceae</taxon>
        <taxon>Zhengella</taxon>
    </lineage>
</organism>
<sequence>MTEKFATNGALAERRIHHIFQISVILKGLHALIECASGVALFMVSGQTVAHWVELLTQEELIEDPRDLIATSLLDAAQHLSVGTQSFYAFYLLSHGLVKVFLVAGLLKEKLWAYPASLFVLSGFVAYQIYRYSYTQGVGLIVLTVFDLVIMWLVWHEWRVLEKHLRARKA</sequence>
<dbReference type="RefSeq" id="WP_099308726.1">
    <property type="nucleotide sequence ID" value="NZ_PDVP01000026.1"/>
</dbReference>
<name>A0A2G1QGV8_9HYPH</name>
<feature type="transmembrane region" description="Helical" evidence="1">
    <location>
        <begin position="136"/>
        <end position="155"/>
    </location>
</feature>
<protein>
    <recommendedName>
        <fullName evidence="4">DUF2127 domain-containing protein</fullName>
    </recommendedName>
</protein>
<dbReference type="AlphaFoldDB" id="A0A2G1QGV8"/>
<dbReference type="InterPro" id="IPR021125">
    <property type="entry name" value="DUF2127"/>
</dbReference>
<reference evidence="2 3" key="1">
    <citation type="submission" date="2017-10" db="EMBL/GenBank/DDBJ databases">
        <title>Sedimentibacterium mangrovi gen. nov., sp. nov., a novel member of family Phyllobacteriacea isolated from mangrove sediment.</title>
        <authorList>
            <person name="Liao H."/>
            <person name="Tian Y."/>
        </authorList>
    </citation>
    <scope>NUCLEOTIDE SEQUENCE [LARGE SCALE GENOMIC DNA]</scope>
    <source>
        <strain evidence="2 3">X9-2-2</strain>
    </source>
</reference>
<dbReference type="PIRSF" id="PIRSF034455">
    <property type="entry name" value="UCP034455"/>
    <property type="match status" value="1"/>
</dbReference>
<keyword evidence="1" id="KW-0472">Membrane</keyword>
<comment type="caution">
    <text evidence="2">The sequence shown here is derived from an EMBL/GenBank/DDBJ whole genome shotgun (WGS) entry which is preliminary data.</text>
</comment>
<evidence type="ECO:0000313" key="3">
    <source>
        <dbReference type="Proteomes" id="UP000221168"/>
    </source>
</evidence>
<evidence type="ECO:0000256" key="1">
    <source>
        <dbReference type="SAM" id="Phobius"/>
    </source>
</evidence>
<feature type="transmembrane region" description="Helical" evidence="1">
    <location>
        <begin position="24"/>
        <end position="44"/>
    </location>
</feature>
<keyword evidence="3" id="KW-1185">Reference proteome</keyword>
<dbReference type="InterPro" id="IPR014591">
    <property type="entry name" value="UCP034455"/>
</dbReference>
<dbReference type="Proteomes" id="UP000221168">
    <property type="component" value="Unassembled WGS sequence"/>
</dbReference>
<accession>A0A2G1QGV8</accession>
<dbReference type="Pfam" id="PF09900">
    <property type="entry name" value="DUF2127"/>
    <property type="match status" value="1"/>
</dbReference>
<evidence type="ECO:0000313" key="2">
    <source>
        <dbReference type="EMBL" id="PHP64699.1"/>
    </source>
</evidence>
<keyword evidence="1" id="KW-1133">Transmembrane helix</keyword>
<feature type="transmembrane region" description="Helical" evidence="1">
    <location>
        <begin position="112"/>
        <end position="130"/>
    </location>
</feature>
<dbReference type="OrthoDB" id="8393979at2"/>